<protein>
    <submittedName>
        <fullName evidence="3">Uncharacterized protein</fullName>
    </submittedName>
</protein>
<dbReference type="InterPro" id="IPR021765">
    <property type="entry name" value="UstYa-like"/>
</dbReference>
<name>A0AAJ0CHU2_9HYPO</name>
<gene>
    <name evidence="3" type="ORF">QQS21_009114</name>
</gene>
<evidence type="ECO:0000313" key="4">
    <source>
        <dbReference type="Proteomes" id="UP001251528"/>
    </source>
</evidence>
<dbReference type="PANTHER" id="PTHR33365">
    <property type="entry name" value="YALI0B05434P"/>
    <property type="match status" value="1"/>
</dbReference>
<dbReference type="AlphaFoldDB" id="A0AAJ0CHU2"/>
<dbReference type="EMBL" id="JASWJB010000224">
    <property type="protein sequence ID" value="KAK2593185.1"/>
    <property type="molecule type" value="Genomic_DNA"/>
</dbReference>
<keyword evidence="4" id="KW-1185">Reference proteome</keyword>
<organism evidence="3 4">
    <name type="scientific">Conoideocrella luteorostrata</name>
    <dbReference type="NCBI Taxonomy" id="1105319"/>
    <lineage>
        <taxon>Eukaryota</taxon>
        <taxon>Fungi</taxon>
        <taxon>Dikarya</taxon>
        <taxon>Ascomycota</taxon>
        <taxon>Pezizomycotina</taxon>
        <taxon>Sordariomycetes</taxon>
        <taxon>Hypocreomycetidae</taxon>
        <taxon>Hypocreales</taxon>
        <taxon>Clavicipitaceae</taxon>
        <taxon>Conoideocrella</taxon>
    </lineage>
</organism>
<proteinExistence type="inferred from homology"/>
<sequence length="129" mass="15067">MELTDSDPANPVYAAVPEVFHQLHCLNLVRRYTWPVSMYNKSWGQLYPSDRENLVASRMHVDHCIEALRLSLMCYSDITPSFILYDANLKYGKGDFNVYHKCRDFHKISDYVREHGGEMRTNDVADKHP</sequence>
<accession>A0AAJ0CHU2</accession>
<dbReference type="GO" id="GO:0043386">
    <property type="term" value="P:mycotoxin biosynthetic process"/>
    <property type="evidence" value="ECO:0007669"/>
    <property type="project" value="InterPro"/>
</dbReference>
<comment type="pathway">
    <text evidence="1">Mycotoxin biosynthesis.</text>
</comment>
<dbReference type="Proteomes" id="UP001251528">
    <property type="component" value="Unassembled WGS sequence"/>
</dbReference>
<dbReference type="Pfam" id="PF11807">
    <property type="entry name" value="UstYa"/>
    <property type="match status" value="1"/>
</dbReference>
<comment type="caution">
    <text evidence="3">The sequence shown here is derived from an EMBL/GenBank/DDBJ whole genome shotgun (WGS) entry which is preliminary data.</text>
</comment>
<evidence type="ECO:0000256" key="1">
    <source>
        <dbReference type="ARBA" id="ARBA00004685"/>
    </source>
</evidence>
<evidence type="ECO:0000256" key="2">
    <source>
        <dbReference type="ARBA" id="ARBA00035112"/>
    </source>
</evidence>
<comment type="similarity">
    <text evidence="2">Belongs to the ustYa family.</text>
</comment>
<reference evidence="3" key="1">
    <citation type="submission" date="2023-06" db="EMBL/GenBank/DDBJ databases">
        <title>Conoideocrella luteorostrata (Hypocreales: Clavicipitaceae), a potential biocontrol fungus for elongate hemlock scale in United States Christmas tree production areas.</title>
        <authorList>
            <person name="Barrett H."/>
            <person name="Lovett B."/>
            <person name="Macias A.M."/>
            <person name="Stajich J.E."/>
            <person name="Kasson M.T."/>
        </authorList>
    </citation>
    <scope>NUCLEOTIDE SEQUENCE</scope>
    <source>
        <strain evidence="3">ARSEF 14590</strain>
    </source>
</reference>
<evidence type="ECO:0000313" key="3">
    <source>
        <dbReference type="EMBL" id="KAK2593185.1"/>
    </source>
</evidence>
<dbReference type="PANTHER" id="PTHR33365:SF4">
    <property type="entry name" value="CYCLOCHLOROTINE BIOSYNTHESIS PROTEIN O"/>
    <property type="match status" value="1"/>
</dbReference>